<dbReference type="InterPro" id="IPR020846">
    <property type="entry name" value="MFS_dom"/>
</dbReference>
<feature type="transmembrane region" description="Helical" evidence="7">
    <location>
        <begin position="261"/>
        <end position="281"/>
    </location>
</feature>
<evidence type="ECO:0000259" key="8">
    <source>
        <dbReference type="PROSITE" id="PS50850"/>
    </source>
</evidence>
<dbReference type="AlphaFoldDB" id="A0A1U7LMU9"/>
<keyword evidence="4 7" id="KW-0812">Transmembrane</keyword>
<feature type="transmembrane region" description="Helical" evidence="7">
    <location>
        <begin position="105"/>
        <end position="128"/>
    </location>
</feature>
<dbReference type="STRING" id="1198029.A0A1U7LMU9"/>
<feature type="transmembrane region" description="Helical" evidence="7">
    <location>
        <begin position="473"/>
        <end position="496"/>
    </location>
</feature>
<keyword evidence="5 7" id="KW-1133">Transmembrane helix</keyword>
<dbReference type="CDD" id="cd17323">
    <property type="entry name" value="MFS_Tpo1_MDR_like"/>
    <property type="match status" value="1"/>
</dbReference>
<dbReference type="OMA" id="PELYSCY"/>
<evidence type="ECO:0000256" key="3">
    <source>
        <dbReference type="ARBA" id="ARBA00022448"/>
    </source>
</evidence>
<evidence type="ECO:0000256" key="4">
    <source>
        <dbReference type="ARBA" id="ARBA00022692"/>
    </source>
</evidence>
<feature type="transmembrane region" description="Helical" evidence="7">
    <location>
        <begin position="508"/>
        <end position="528"/>
    </location>
</feature>
<comment type="subcellular location">
    <subcellularLocation>
        <location evidence="1">Membrane</location>
        <topology evidence="1">Multi-pass membrane protein</topology>
    </subcellularLocation>
</comment>
<dbReference type="GO" id="GO:0016020">
    <property type="term" value="C:membrane"/>
    <property type="evidence" value="ECO:0007669"/>
    <property type="project" value="UniProtKB-SubCell"/>
</dbReference>
<feature type="transmembrane region" description="Helical" evidence="7">
    <location>
        <begin position="173"/>
        <end position="192"/>
    </location>
</feature>
<keyword evidence="3" id="KW-0813">Transport</keyword>
<dbReference type="Proteomes" id="UP000186594">
    <property type="component" value="Unassembled WGS sequence"/>
</dbReference>
<feature type="transmembrane region" description="Helical" evidence="7">
    <location>
        <begin position="198"/>
        <end position="219"/>
    </location>
</feature>
<dbReference type="GO" id="GO:1903711">
    <property type="term" value="P:spermidine transmembrane transport"/>
    <property type="evidence" value="ECO:0007669"/>
    <property type="project" value="UniProtKB-ARBA"/>
</dbReference>
<protein>
    <submittedName>
        <fullName evidence="9">Putative transporter</fullName>
    </submittedName>
</protein>
<evidence type="ECO:0000256" key="6">
    <source>
        <dbReference type="ARBA" id="ARBA00023136"/>
    </source>
</evidence>
<feature type="domain" description="Major facilitator superfamily (MFS) profile" evidence="8">
    <location>
        <begin position="106"/>
        <end position="534"/>
    </location>
</feature>
<dbReference type="GO" id="GO:1903710">
    <property type="term" value="P:spermine transmembrane transport"/>
    <property type="evidence" value="ECO:0007669"/>
    <property type="project" value="UniProtKB-ARBA"/>
</dbReference>
<evidence type="ECO:0000256" key="5">
    <source>
        <dbReference type="ARBA" id="ARBA00022989"/>
    </source>
</evidence>
<feature type="transmembrane region" description="Helical" evidence="7">
    <location>
        <begin position="415"/>
        <end position="436"/>
    </location>
</feature>
<evidence type="ECO:0000256" key="7">
    <source>
        <dbReference type="SAM" id="Phobius"/>
    </source>
</evidence>
<feature type="transmembrane region" description="Helical" evidence="7">
    <location>
        <begin position="140"/>
        <end position="161"/>
    </location>
</feature>
<feature type="transmembrane region" description="Helical" evidence="7">
    <location>
        <begin position="442"/>
        <end position="461"/>
    </location>
</feature>
<dbReference type="InterPro" id="IPR011701">
    <property type="entry name" value="MFS"/>
</dbReference>
<evidence type="ECO:0000256" key="1">
    <source>
        <dbReference type="ARBA" id="ARBA00004141"/>
    </source>
</evidence>
<dbReference type="GO" id="GO:0022857">
    <property type="term" value="F:transmembrane transporter activity"/>
    <property type="evidence" value="ECO:0007669"/>
    <property type="project" value="InterPro"/>
</dbReference>
<organism evidence="9 10">
    <name type="scientific">Neolecta irregularis (strain DAH-3)</name>
    <dbReference type="NCBI Taxonomy" id="1198029"/>
    <lineage>
        <taxon>Eukaryota</taxon>
        <taxon>Fungi</taxon>
        <taxon>Dikarya</taxon>
        <taxon>Ascomycota</taxon>
        <taxon>Taphrinomycotina</taxon>
        <taxon>Neolectales</taxon>
        <taxon>Neolectaceae</taxon>
        <taxon>Neolecta</taxon>
    </lineage>
</organism>
<keyword evidence="6 7" id="KW-0472">Membrane</keyword>
<evidence type="ECO:0000313" key="10">
    <source>
        <dbReference type="Proteomes" id="UP000186594"/>
    </source>
</evidence>
<dbReference type="PANTHER" id="PTHR23502">
    <property type="entry name" value="MAJOR FACILITATOR SUPERFAMILY"/>
    <property type="match status" value="1"/>
</dbReference>
<proteinExistence type="inferred from homology"/>
<dbReference type="EMBL" id="LXFE01001159">
    <property type="protein sequence ID" value="OLL23851.1"/>
    <property type="molecule type" value="Genomic_DNA"/>
</dbReference>
<dbReference type="Pfam" id="PF07690">
    <property type="entry name" value="MFS_1"/>
    <property type="match status" value="1"/>
</dbReference>
<dbReference type="FunFam" id="1.20.1250.20:FF:000011">
    <property type="entry name" value="MFS multidrug transporter, putative"/>
    <property type="match status" value="1"/>
</dbReference>
<feature type="transmembrane region" description="Helical" evidence="7">
    <location>
        <begin position="375"/>
        <end position="394"/>
    </location>
</feature>
<evidence type="ECO:0000256" key="2">
    <source>
        <dbReference type="ARBA" id="ARBA00008335"/>
    </source>
</evidence>
<feature type="transmembrane region" description="Helical" evidence="7">
    <location>
        <begin position="231"/>
        <end position="249"/>
    </location>
</feature>
<comment type="similarity">
    <text evidence="2">Belongs to the major facilitator superfamily.</text>
</comment>
<dbReference type="PROSITE" id="PS50850">
    <property type="entry name" value="MFS"/>
    <property type="match status" value="1"/>
</dbReference>
<accession>A0A1U7LMU9</accession>
<name>A0A1U7LMU9_NEOID</name>
<comment type="caution">
    <text evidence="9">The sequence shown here is derived from an EMBL/GenBank/DDBJ whole genome shotgun (WGS) entry which is preliminary data.</text>
</comment>
<dbReference type="SUPFAM" id="SSF103473">
    <property type="entry name" value="MFS general substrate transporter"/>
    <property type="match status" value="1"/>
</dbReference>
<feature type="transmembrane region" description="Helical" evidence="7">
    <location>
        <begin position="335"/>
        <end position="355"/>
    </location>
</feature>
<dbReference type="InterPro" id="IPR036259">
    <property type="entry name" value="MFS_trans_sf"/>
</dbReference>
<dbReference type="OrthoDB" id="5296287at2759"/>
<keyword evidence="10" id="KW-1185">Reference proteome</keyword>
<sequence length="543" mass="59210">MDEHRQQDQPTLMPNVRQHPGDEVYSLQLASSASSLPETKIEEGVDLERQESNELELIKTYDGVSNDLRKDEGLRRVCSHGNVVGWESEDDPANPRNWIRWRKSVALGIVSMGSTFSPLASSMFAPGVSTLLMDFHTSSTVLPTLVVSVFVLGYAAGPLILGPLSEIYGRAPVTNAASVLFFVFTILCAKSTSLNMLIGMRFLAGLVGSSPLTIGGGIISDLFAPEERGTAVAIFSFGPLVGPVIGPIAGGFIAETIGWRWVFWILAIAGGITAIGGLLFLQETNAMVLLERKAEKLRKSTGNMELHASMNREVSPGTLLLHGIARPFKLLTQSIIVLCLSLYIALIYGYLYILFTTFTEVFESTYAFNNGTAGLSYLGIGIGFLIGLFIVGNTSDRIFIYLSKKNGRQLPEYRFPIMIVGAIFVPVGLFWYGWSVERHDHWIVPIIGTTPFGIGMISAFFPVQVYLIDAFSYYAASALAATTLLRSLAGAFLPLAGPKMYAKLGFGWGNSLLGIIALAMLPMPVVFFKYGEKIRLRYPVKLG</sequence>
<dbReference type="Gene3D" id="1.20.1250.20">
    <property type="entry name" value="MFS general substrate transporter like domains"/>
    <property type="match status" value="1"/>
</dbReference>
<gene>
    <name evidence="9" type="ORF">NEOLI_002692</name>
</gene>
<dbReference type="PANTHER" id="PTHR23502:SF68">
    <property type="entry name" value="MULTIDRUG TRANSPORTER, PUTATIVE (AFU_ORTHOLOGUE AFUA_3G01120)-RELATED"/>
    <property type="match status" value="1"/>
</dbReference>
<evidence type="ECO:0000313" key="9">
    <source>
        <dbReference type="EMBL" id="OLL23851.1"/>
    </source>
</evidence>
<reference evidence="9 10" key="1">
    <citation type="submission" date="2016-04" db="EMBL/GenBank/DDBJ databases">
        <title>Evolutionary innovation and constraint leading to complex multicellularity in the Ascomycota.</title>
        <authorList>
            <person name="Cisse O."/>
            <person name="Nguyen A."/>
            <person name="Hewitt D.A."/>
            <person name="Jedd G."/>
            <person name="Stajich J.E."/>
        </authorList>
    </citation>
    <scope>NUCLEOTIDE SEQUENCE [LARGE SCALE GENOMIC DNA]</scope>
    <source>
        <strain evidence="9 10">DAH-3</strain>
    </source>
</reference>